<name>A0A0U5B885_9BACL</name>
<sequence length="130" mass="14561">MNAGLADNRSAFWGKLTVRGRIAKHVDHDSVFLKNKACSDRIARIVHHQFVIVGLDVGDVKQIVEHPVDEEIRYPLLDWEQRSGISGLLPGLELVLMDFQLVAGYFLQSVADGVVEQLNRRASIAHVHIL</sequence>
<evidence type="ECO:0000313" key="2">
    <source>
        <dbReference type="Proteomes" id="UP000217696"/>
    </source>
</evidence>
<gene>
    <name evidence="1" type="ORF">CB4_03794</name>
</gene>
<proteinExistence type="predicted"/>
<reference evidence="1 2" key="1">
    <citation type="submission" date="2015-12" db="EMBL/GenBank/DDBJ databases">
        <title>Genome sequence of Aneurinibacillus soli.</title>
        <authorList>
            <person name="Lee J.S."/>
            <person name="Lee K.C."/>
            <person name="Kim K.K."/>
            <person name="Lee B.W."/>
        </authorList>
    </citation>
    <scope>NUCLEOTIDE SEQUENCE [LARGE SCALE GENOMIC DNA]</scope>
    <source>
        <strain evidence="1 2">CB4</strain>
    </source>
</reference>
<organism evidence="1 2">
    <name type="scientific">Aneurinibacillus soli</name>
    <dbReference type="NCBI Taxonomy" id="1500254"/>
    <lineage>
        <taxon>Bacteria</taxon>
        <taxon>Bacillati</taxon>
        <taxon>Bacillota</taxon>
        <taxon>Bacilli</taxon>
        <taxon>Bacillales</taxon>
        <taxon>Paenibacillaceae</taxon>
        <taxon>Aneurinibacillus group</taxon>
        <taxon>Aneurinibacillus</taxon>
    </lineage>
</organism>
<keyword evidence="2" id="KW-1185">Reference proteome</keyword>
<dbReference type="EMBL" id="AP017312">
    <property type="protein sequence ID" value="BAU29583.1"/>
    <property type="molecule type" value="Genomic_DNA"/>
</dbReference>
<protein>
    <submittedName>
        <fullName evidence="1">Uncharacterized protein</fullName>
    </submittedName>
</protein>
<dbReference type="AlphaFoldDB" id="A0A0U5B885"/>
<accession>A0A0U5B885</accession>
<dbReference type="KEGG" id="asoc:CB4_03794"/>
<evidence type="ECO:0000313" key="1">
    <source>
        <dbReference type="EMBL" id="BAU29583.1"/>
    </source>
</evidence>
<dbReference type="Proteomes" id="UP000217696">
    <property type="component" value="Chromosome"/>
</dbReference>